<comment type="caution">
    <text evidence="1">The sequence shown here is derived from an EMBL/GenBank/DDBJ whole genome shotgun (WGS) entry which is preliminary data.</text>
</comment>
<keyword evidence="2" id="KW-1185">Reference proteome</keyword>
<feature type="non-terminal residue" evidence="1">
    <location>
        <position position="1"/>
    </location>
</feature>
<evidence type="ECO:0000313" key="1">
    <source>
        <dbReference type="EMBL" id="TRY60577.1"/>
    </source>
</evidence>
<sequence length="89" mass="10201">KMNEYLEEEKTDIKVEIIKNDGEYGICPALSGIKQEDIKEDKDLLQLKEEEGSFVKTEENHEGFSEIEITLNNSEEVPNERGLASTRKN</sequence>
<gene>
    <name evidence="1" type="ORF">DNTS_026986</name>
</gene>
<dbReference type="AlphaFoldDB" id="A0A553N570"/>
<feature type="non-terminal residue" evidence="1">
    <location>
        <position position="89"/>
    </location>
</feature>
<dbReference type="Proteomes" id="UP000316079">
    <property type="component" value="Unassembled WGS sequence"/>
</dbReference>
<reference evidence="1 2" key="1">
    <citation type="journal article" date="2019" name="Sci. Data">
        <title>Hybrid genome assembly and annotation of Danionella translucida.</title>
        <authorList>
            <person name="Kadobianskyi M."/>
            <person name="Schulze L."/>
            <person name="Schuelke M."/>
            <person name="Judkewitz B."/>
        </authorList>
    </citation>
    <scope>NUCLEOTIDE SEQUENCE [LARGE SCALE GENOMIC DNA]</scope>
    <source>
        <strain evidence="1 2">Bolton</strain>
    </source>
</reference>
<dbReference type="EMBL" id="SRMA01027045">
    <property type="protein sequence ID" value="TRY60577.1"/>
    <property type="molecule type" value="Genomic_DNA"/>
</dbReference>
<evidence type="ECO:0000313" key="2">
    <source>
        <dbReference type="Proteomes" id="UP000316079"/>
    </source>
</evidence>
<organism evidence="1 2">
    <name type="scientific">Danionella cerebrum</name>
    <dbReference type="NCBI Taxonomy" id="2873325"/>
    <lineage>
        <taxon>Eukaryota</taxon>
        <taxon>Metazoa</taxon>
        <taxon>Chordata</taxon>
        <taxon>Craniata</taxon>
        <taxon>Vertebrata</taxon>
        <taxon>Euteleostomi</taxon>
        <taxon>Actinopterygii</taxon>
        <taxon>Neopterygii</taxon>
        <taxon>Teleostei</taxon>
        <taxon>Ostariophysi</taxon>
        <taxon>Cypriniformes</taxon>
        <taxon>Danionidae</taxon>
        <taxon>Danioninae</taxon>
        <taxon>Danionella</taxon>
    </lineage>
</organism>
<protein>
    <submittedName>
        <fullName evidence="1">Uncharacterized protein</fullName>
    </submittedName>
</protein>
<accession>A0A553N570</accession>
<proteinExistence type="predicted"/>
<name>A0A553N570_9TELE</name>